<gene>
    <name evidence="1" type="ORF">METZ01_LOCUS116072</name>
</gene>
<proteinExistence type="predicted"/>
<accession>A0A381XET1</accession>
<organism evidence="1">
    <name type="scientific">marine metagenome</name>
    <dbReference type="NCBI Taxonomy" id="408172"/>
    <lineage>
        <taxon>unclassified sequences</taxon>
        <taxon>metagenomes</taxon>
        <taxon>ecological metagenomes</taxon>
    </lineage>
</organism>
<dbReference type="AlphaFoldDB" id="A0A381XET1"/>
<dbReference type="EMBL" id="UINC01014912">
    <property type="protein sequence ID" value="SVA63218.1"/>
    <property type="molecule type" value="Genomic_DNA"/>
</dbReference>
<reference evidence="1" key="1">
    <citation type="submission" date="2018-05" db="EMBL/GenBank/DDBJ databases">
        <authorList>
            <person name="Lanie J.A."/>
            <person name="Ng W.-L."/>
            <person name="Kazmierczak K.M."/>
            <person name="Andrzejewski T.M."/>
            <person name="Davidsen T.M."/>
            <person name="Wayne K.J."/>
            <person name="Tettelin H."/>
            <person name="Glass J.I."/>
            <person name="Rusch D."/>
            <person name="Podicherti R."/>
            <person name="Tsui H.-C.T."/>
            <person name="Winkler M.E."/>
        </authorList>
    </citation>
    <scope>NUCLEOTIDE SEQUENCE</scope>
</reference>
<evidence type="ECO:0000313" key="1">
    <source>
        <dbReference type="EMBL" id="SVA63218.1"/>
    </source>
</evidence>
<sequence>MALLLVFVCYSYVIPRTEVEIDTVYHSSYSALFVQSKISNTGTKQISNLKIKSSVWNGTEMLETDTHYPGVLNAKQSVKLPPLIFDGPHSDSYELLINLEFIIDGEKQTLAYNYEIADYGNLAWHDQYMSF</sequence>
<protein>
    <submittedName>
        <fullName evidence="1">Uncharacterized protein</fullName>
    </submittedName>
</protein>
<name>A0A381XET1_9ZZZZ</name>